<feature type="transmembrane region" description="Helical" evidence="5">
    <location>
        <begin position="211"/>
        <end position="229"/>
    </location>
</feature>
<evidence type="ECO:0000256" key="2">
    <source>
        <dbReference type="ARBA" id="ARBA00022692"/>
    </source>
</evidence>
<feature type="transmembrane region" description="Helical" evidence="5">
    <location>
        <begin position="50"/>
        <end position="71"/>
    </location>
</feature>
<dbReference type="RefSeq" id="WP_089525604.1">
    <property type="nucleotide sequence ID" value="NZ_NMUQ01000002.1"/>
</dbReference>
<dbReference type="EMBL" id="NMUQ01000002">
    <property type="protein sequence ID" value="OXM14787.1"/>
    <property type="molecule type" value="Genomic_DNA"/>
</dbReference>
<feature type="transmembrane region" description="Helical" evidence="5">
    <location>
        <begin position="123"/>
        <end position="146"/>
    </location>
</feature>
<feature type="domain" description="ABC-2 type transporter transmembrane" evidence="6">
    <location>
        <begin position="50"/>
        <end position="225"/>
    </location>
</feature>
<evidence type="ECO:0000256" key="5">
    <source>
        <dbReference type="SAM" id="Phobius"/>
    </source>
</evidence>
<comment type="subcellular location">
    <subcellularLocation>
        <location evidence="1">Membrane</location>
        <topology evidence="1">Multi-pass membrane protein</topology>
    </subcellularLocation>
</comment>
<comment type="caution">
    <text evidence="7">The sequence shown here is derived from an EMBL/GenBank/DDBJ whole genome shotgun (WGS) entry which is preliminary data.</text>
</comment>
<dbReference type="AlphaFoldDB" id="A0A229NY73"/>
<dbReference type="Pfam" id="PF12698">
    <property type="entry name" value="ABC2_membrane_3"/>
    <property type="match status" value="1"/>
</dbReference>
<feature type="transmembrane region" description="Helical" evidence="5">
    <location>
        <begin position="92"/>
        <end position="117"/>
    </location>
</feature>
<dbReference type="Proteomes" id="UP000215145">
    <property type="component" value="Unassembled WGS sequence"/>
</dbReference>
<evidence type="ECO:0000313" key="7">
    <source>
        <dbReference type="EMBL" id="OXM14787.1"/>
    </source>
</evidence>
<dbReference type="PANTHER" id="PTHR43471">
    <property type="entry name" value="ABC TRANSPORTER PERMEASE"/>
    <property type="match status" value="1"/>
</dbReference>
<evidence type="ECO:0000259" key="6">
    <source>
        <dbReference type="Pfam" id="PF12698"/>
    </source>
</evidence>
<dbReference type="OrthoDB" id="3182222at2"/>
<protein>
    <submittedName>
        <fullName evidence="7">ABC transporter</fullName>
    </submittedName>
</protein>
<keyword evidence="3 5" id="KW-1133">Transmembrane helix</keyword>
<gene>
    <name evidence="7" type="ORF">CGZ75_18110</name>
</gene>
<name>A0A229NY73_9BACL</name>
<sequence length="236" mass="25992">MTFSTKRVTAIFVKDFKDMSRNMFVSATLVLPLLMAIIYSRTGTLSIDMIYLIINMTFSFVGAFIQSSLIAEEKEKNTLRGLMLSPASTLEIFFGKSLLSLIVTLVLTAGSILLLGYSPANVPVISVALVLSAVFYVGLGTLIGLITKSVMEASVAILPAVGVFTFGSLLTLLFDKYPFLKVAEYLPNLQLIELASAVERGESWGEGWPKLLVIFAWIVAVYLVTTYVYKKRRMDD</sequence>
<dbReference type="PANTHER" id="PTHR43471:SF1">
    <property type="entry name" value="ABC TRANSPORTER PERMEASE PROTEIN NOSY-RELATED"/>
    <property type="match status" value="1"/>
</dbReference>
<feature type="transmembrane region" description="Helical" evidence="5">
    <location>
        <begin position="153"/>
        <end position="174"/>
    </location>
</feature>
<dbReference type="GO" id="GO:0016020">
    <property type="term" value="C:membrane"/>
    <property type="evidence" value="ECO:0007669"/>
    <property type="project" value="UniProtKB-SubCell"/>
</dbReference>
<evidence type="ECO:0000256" key="4">
    <source>
        <dbReference type="ARBA" id="ARBA00023136"/>
    </source>
</evidence>
<dbReference type="InterPro" id="IPR013525">
    <property type="entry name" value="ABC2_TM"/>
</dbReference>
<evidence type="ECO:0000256" key="3">
    <source>
        <dbReference type="ARBA" id="ARBA00022989"/>
    </source>
</evidence>
<keyword evidence="8" id="KW-1185">Reference proteome</keyword>
<accession>A0A229NY73</accession>
<evidence type="ECO:0000256" key="1">
    <source>
        <dbReference type="ARBA" id="ARBA00004141"/>
    </source>
</evidence>
<keyword evidence="4 5" id="KW-0472">Membrane</keyword>
<reference evidence="7 8" key="1">
    <citation type="submission" date="2017-07" db="EMBL/GenBank/DDBJ databases">
        <title>Paenibacillus herberti R33 genome sequencing and assembly.</title>
        <authorList>
            <person name="Su W."/>
        </authorList>
    </citation>
    <scope>NUCLEOTIDE SEQUENCE [LARGE SCALE GENOMIC DNA]</scope>
    <source>
        <strain evidence="7 8">R33</strain>
    </source>
</reference>
<proteinExistence type="predicted"/>
<keyword evidence="2 5" id="KW-0812">Transmembrane</keyword>
<dbReference type="GO" id="GO:0140359">
    <property type="term" value="F:ABC-type transporter activity"/>
    <property type="evidence" value="ECO:0007669"/>
    <property type="project" value="InterPro"/>
</dbReference>
<organism evidence="7 8">
    <name type="scientific">Paenibacillus herberti</name>
    <dbReference type="NCBI Taxonomy" id="1619309"/>
    <lineage>
        <taxon>Bacteria</taxon>
        <taxon>Bacillati</taxon>
        <taxon>Bacillota</taxon>
        <taxon>Bacilli</taxon>
        <taxon>Bacillales</taxon>
        <taxon>Paenibacillaceae</taxon>
        <taxon>Paenibacillus</taxon>
    </lineage>
</organism>
<evidence type="ECO:0000313" key="8">
    <source>
        <dbReference type="Proteomes" id="UP000215145"/>
    </source>
</evidence>